<organism evidence="2 3">
    <name type="scientific">Streptomyces millisiae</name>
    <dbReference type="NCBI Taxonomy" id="3075542"/>
    <lineage>
        <taxon>Bacteria</taxon>
        <taxon>Bacillati</taxon>
        <taxon>Actinomycetota</taxon>
        <taxon>Actinomycetes</taxon>
        <taxon>Kitasatosporales</taxon>
        <taxon>Streptomycetaceae</taxon>
        <taxon>Streptomyces</taxon>
    </lineage>
</organism>
<gene>
    <name evidence="2" type="ORF">RNC47_10780</name>
</gene>
<protein>
    <submittedName>
        <fullName evidence="2">Uncharacterized protein</fullName>
    </submittedName>
</protein>
<sequence>MSLRDHPAPPTAHWRDDPGTPFRLSRADAGVQLGTSRDGRVVTLPAGPAPTRVAVLGESLFGRLFGLRMLAVGARVTAATRVPDQWRPLARVAGDRLTVGDRVAAWAPPPPPPPRP</sequence>
<dbReference type="Proteomes" id="UP001183420">
    <property type="component" value="Unassembled WGS sequence"/>
</dbReference>
<feature type="compositionally biased region" description="Basic and acidic residues" evidence="1">
    <location>
        <begin position="1"/>
        <end position="18"/>
    </location>
</feature>
<feature type="non-terminal residue" evidence="2">
    <location>
        <position position="116"/>
    </location>
</feature>
<evidence type="ECO:0000256" key="1">
    <source>
        <dbReference type="SAM" id="MobiDB-lite"/>
    </source>
</evidence>
<proteinExistence type="predicted"/>
<evidence type="ECO:0000313" key="2">
    <source>
        <dbReference type="EMBL" id="MDT0318822.1"/>
    </source>
</evidence>
<name>A0ABU2LNK3_9ACTN</name>
<dbReference type="EMBL" id="JAVREM010000008">
    <property type="protein sequence ID" value="MDT0318822.1"/>
    <property type="molecule type" value="Genomic_DNA"/>
</dbReference>
<feature type="region of interest" description="Disordered" evidence="1">
    <location>
        <begin position="1"/>
        <end position="25"/>
    </location>
</feature>
<evidence type="ECO:0000313" key="3">
    <source>
        <dbReference type="Proteomes" id="UP001183420"/>
    </source>
</evidence>
<accession>A0ABU2LNK3</accession>
<reference evidence="3" key="1">
    <citation type="submission" date="2023-07" db="EMBL/GenBank/DDBJ databases">
        <title>30 novel species of actinomycetes from the DSMZ collection.</title>
        <authorList>
            <person name="Nouioui I."/>
        </authorList>
    </citation>
    <scope>NUCLEOTIDE SEQUENCE [LARGE SCALE GENOMIC DNA]</scope>
    <source>
        <strain evidence="3">DSM 44918</strain>
    </source>
</reference>
<comment type="caution">
    <text evidence="2">The sequence shown here is derived from an EMBL/GenBank/DDBJ whole genome shotgun (WGS) entry which is preliminary data.</text>
</comment>
<keyword evidence="3" id="KW-1185">Reference proteome</keyword>